<dbReference type="CDD" id="cd01301">
    <property type="entry name" value="rDP_like"/>
    <property type="match status" value="1"/>
</dbReference>
<name>A0ABU9DMQ9_9BACL</name>
<dbReference type="PROSITE" id="PS00869">
    <property type="entry name" value="RENAL_DIPEPTIDASE_1"/>
    <property type="match status" value="1"/>
</dbReference>
<sequence length="313" mass="34956">MIVIDGHCDVLMKMYEDPSLDFFSERPSSLDVTYPRMCHSNIKVQFFAIYISERIKFPQLDHYLEYAVILHRKIAGDGRIRAIRNRGDLEAVMNGPQRGALLTLEGADALQGNPLYLRTLYELGVRMIGTTWNYANWAADGVLEPRQAGFTRKGKAFIKDCNELGILLDASHLSVRGFWDLAECSNKPFVATHSNAKAVCAHPRNLDDGQILEIIRTGGRIGMTFVPWFVAGEGAAIDGLLKHIDHILSLGGAGTLAIGSDFDGIDRWIPGLEHAGHYDRLALELYKRYPDDVASAILHGNWHSFLMEQLPVH</sequence>
<dbReference type="SUPFAM" id="SSF51556">
    <property type="entry name" value="Metallo-dependent hydrolases"/>
    <property type="match status" value="1"/>
</dbReference>
<protein>
    <submittedName>
        <fullName evidence="1">Membrane dipeptidase</fullName>
        <ecNumber evidence="1">3.4.13.-</ecNumber>
    </submittedName>
</protein>
<dbReference type="EMBL" id="JBBPCC010000013">
    <property type="protein sequence ID" value="MEK8130150.1"/>
    <property type="molecule type" value="Genomic_DNA"/>
</dbReference>
<evidence type="ECO:0000313" key="2">
    <source>
        <dbReference type="Proteomes" id="UP001469365"/>
    </source>
</evidence>
<dbReference type="InterPro" id="IPR008257">
    <property type="entry name" value="Pept_M19"/>
</dbReference>
<dbReference type="Gene3D" id="3.20.20.140">
    <property type="entry name" value="Metal-dependent hydrolases"/>
    <property type="match status" value="1"/>
</dbReference>
<organism evidence="1 2">
    <name type="scientific">Paenibacillus filicis</name>
    <dbReference type="NCBI Taxonomy" id="669464"/>
    <lineage>
        <taxon>Bacteria</taxon>
        <taxon>Bacillati</taxon>
        <taxon>Bacillota</taxon>
        <taxon>Bacilli</taxon>
        <taxon>Bacillales</taxon>
        <taxon>Paenibacillaceae</taxon>
        <taxon>Paenibacillus</taxon>
    </lineage>
</organism>
<dbReference type="Pfam" id="PF01244">
    <property type="entry name" value="Peptidase_M19"/>
    <property type="match status" value="1"/>
</dbReference>
<reference evidence="1 2" key="1">
    <citation type="submission" date="2024-04" db="EMBL/GenBank/DDBJ databases">
        <title>draft genome sequnece of Paenibacillus filicis.</title>
        <authorList>
            <person name="Kim D.-U."/>
        </authorList>
    </citation>
    <scope>NUCLEOTIDE SEQUENCE [LARGE SCALE GENOMIC DNA]</scope>
    <source>
        <strain evidence="1 2">KACC14197</strain>
    </source>
</reference>
<dbReference type="GO" id="GO:0016805">
    <property type="term" value="F:dipeptidase activity"/>
    <property type="evidence" value="ECO:0007669"/>
    <property type="project" value="UniProtKB-KW"/>
</dbReference>
<dbReference type="PANTHER" id="PTHR10443">
    <property type="entry name" value="MICROSOMAL DIPEPTIDASE"/>
    <property type="match status" value="1"/>
</dbReference>
<dbReference type="RefSeq" id="WP_341417278.1">
    <property type="nucleotide sequence ID" value="NZ_JBBPCC010000013.1"/>
</dbReference>
<keyword evidence="1" id="KW-0645">Protease</keyword>
<keyword evidence="2" id="KW-1185">Reference proteome</keyword>
<dbReference type="InterPro" id="IPR000180">
    <property type="entry name" value="Dipep_AS"/>
</dbReference>
<comment type="caution">
    <text evidence="1">The sequence shown here is derived from an EMBL/GenBank/DDBJ whole genome shotgun (WGS) entry which is preliminary data.</text>
</comment>
<evidence type="ECO:0000313" key="1">
    <source>
        <dbReference type="EMBL" id="MEK8130150.1"/>
    </source>
</evidence>
<gene>
    <name evidence="1" type="ORF">WMW72_19790</name>
</gene>
<accession>A0ABU9DMQ9</accession>
<proteinExistence type="predicted"/>
<dbReference type="PANTHER" id="PTHR10443:SF12">
    <property type="entry name" value="DIPEPTIDASE"/>
    <property type="match status" value="1"/>
</dbReference>
<keyword evidence="1" id="KW-0224">Dipeptidase</keyword>
<dbReference type="PROSITE" id="PS51365">
    <property type="entry name" value="RENAL_DIPEPTIDASE_2"/>
    <property type="match status" value="1"/>
</dbReference>
<dbReference type="InterPro" id="IPR032466">
    <property type="entry name" value="Metal_Hydrolase"/>
</dbReference>
<keyword evidence="1" id="KW-0378">Hydrolase</keyword>
<dbReference type="EC" id="3.4.13.-" evidence="1"/>
<dbReference type="Proteomes" id="UP001469365">
    <property type="component" value="Unassembled WGS sequence"/>
</dbReference>